<feature type="compositionally biased region" description="Polar residues" evidence="1">
    <location>
        <begin position="2543"/>
        <end position="2553"/>
    </location>
</feature>
<dbReference type="OrthoDB" id="10586710at2759"/>
<feature type="region of interest" description="Disordered" evidence="1">
    <location>
        <begin position="2379"/>
        <end position="2406"/>
    </location>
</feature>
<feature type="region of interest" description="Disordered" evidence="1">
    <location>
        <begin position="2463"/>
        <end position="2498"/>
    </location>
</feature>
<feature type="compositionally biased region" description="Gly residues" evidence="1">
    <location>
        <begin position="1323"/>
        <end position="1334"/>
    </location>
</feature>
<name>J4C882_THEOR</name>
<proteinExistence type="predicted"/>
<protein>
    <submittedName>
        <fullName evidence="2">Uncharacterized protein</fullName>
    </submittedName>
</protein>
<feature type="compositionally biased region" description="Polar residues" evidence="1">
    <location>
        <begin position="2294"/>
        <end position="2319"/>
    </location>
</feature>
<accession>J4C882</accession>
<feature type="compositionally biased region" description="Low complexity" evidence="1">
    <location>
        <begin position="2572"/>
        <end position="2589"/>
    </location>
</feature>
<feature type="region of interest" description="Disordered" evidence="1">
    <location>
        <begin position="1166"/>
        <end position="1190"/>
    </location>
</feature>
<feature type="region of interest" description="Disordered" evidence="1">
    <location>
        <begin position="2510"/>
        <end position="2603"/>
    </location>
</feature>
<gene>
    <name evidence="2" type="ORF">TOT_020000592</name>
</gene>
<feature type="compositionally biased region" description="Gly residues" evidence="1">
    <location>
        <begin position="2463"/>
        <end position="2478"/>
    </location>
</feature>
<organism evidence="2 3">
    <name type="scientific">Theileria orientalis strain Shintoku</name>
    <dbReference type="NCBI Taxonomy" id="869250"/>
    <lineage>
        <taxon>Eukaryota</taxon>
        <taxon>Sar</taxon>
        <taxon>Alveolata</taxon>
        <taxon>Apicomplexa</taxon>
        <taxon>Aconoidasida</taxon>
        <taxon>Piroplasmida</taxon>
        <taxon>Theileriidae</taxon>
        <taxon>Theileria</taxon>
    </lineage>
</organism>
<dbReference type="VEuPathDB" id="PiroplasmaDB:TOT_020000592"/>
<sequence length="2692" mass="285035">MPVICLGTTHVLYIRGWIQVCVKEEPYSSCNLFKLCKHTLKPPRRGCIYVFKCSTGSNGSRKIKQGEYLSISNPCLCLECVDVYYNQHDPVKKPLVLVFKFKNGDDRSNGVTNRYYPMSCFETDKTQCPSKKIEDLCEYNEQSILCALLQENDSLPGLLTYDIMKRPTGAGDGNGANCKYNCGKIQVTKNGDDTSTSANGEPKLGAGFTRYKHAPTSTGGNSNGGNDNAGKPACIIYRCQTLMGGNGTQAQTQELPEIQGQTYKCVSVYFGCKAKRNGAGASTAGKSAGACPRTGDCKPGTSQCSTCPAGENSDVGTTCTPATGDGTCPPAPTEPTSPCNQDVPLLLELHRNGKNGASGDNNPQYYAHVRKNGAQETGDNSEGRYYWVQITGANSGNGAQNTLKDLLEDIGLSTTSSGGTGHNNGHETLKKLLKEALNGNGDGSDGANGDLTTQLQKMTGQNLTKLLGQPVNGSQPSVQNGRQNGQNTLITLLLNRIQFNVTDSVVVLLNRRPNNAGHNGGHNGSASGQNGDYGEREVSGAISGLEPNGRGTRINRLKLGNGAGGVNGKQITVTDVNTSNGDPSTVCKCLAKCLTKYGYCVIQHDFSQAVNTKLGQGCSAGLRLLIPARDNGRGNGGCQTKYAELRLYDDATKTDPAHLQYLYYRNGGQGAGSDGSAASATCATTADAQTCSKTQNAQICSRLYVVFYNGVGGTGGRTSGSAGTGDPRPLLLGYGGCWYRPKDKNGYFDTWVKVDLGDESAGTCTCSNGGSGGADVNCEKCKALFKALTTTVGFLNTVDLFQHPGTAGEGAQTPCQPCEPGAAGAGTECQAAPTSGQTTCQSETSSSGGNTCKYEVHQYMGKKVQVQVECQDVPNTQPSESTAQTCSQSATTQSCYRKLTHKPAGTGNGSGDASSSANNGFRLGDVVYCGNGCTGDTCKIDYYNNGGKDLAASDKWAPLLSVAVYYYNHDTGYCDPLLVELEFAKPGNGVQNGDNGDNEAKEYYKLIKINGDSGNRLVWEKDTDCAKDLVAKPECLTRYLDAIRYCLKKVVRIRLECKNGGQGYALEGRDASKGAKNGQGQFKPIENGVSQNGEVKVTVCECQCPALTARKYKCLKHGLTEALKPVHYQVAGLVFTLPGRNGDAGANGVVEIPLYSAEGVGPGGCPSSQSEGGCPAAPPGPTASCPPEPGPSNGFTIPPVHYNQCMGDVYVYFYATGGPKPSGNANGGSETDTVPLMLRYNGFFYKPESRDCYFDRWVCVPGLCKTAGECKGGCACCPGQDDAQGADCGPDCPCCKELANELDRVNECLNRIDLDPEKASKAGSGGSSGAGTGYGLPESNGGKDLDTSVGNNRVCLTEKKPTGDDAQKAYVKVVHRTKNGFRIGQLMYCGKEITQDGVTPTALKNGQCDGPGLGAGQTCNGAPASAEPGDNGTTKIEVAKGTGGRNGNGNHKNLVNENGWNTLVVYYSTSDKCYMLPQLIVLLNTDGPVKNGEAVTGTNSGKKYGYYILATKNGSTGGGGGLGGGPGYEYTWRLVNGSKSGETPVKLDDKTDFLLLNAAVILTEWTSDKNGGQGGKYNDKEIKKAVESAIKPKSELRSPGNDNDVNRLTGREITVKDETETGAGTGPCACVKQYGFKVMTHDLTPFVKLNGPFKDPLCNINLITGLKFLIPTGERGKYKQVQLNGDAAQNGSVRYHHPDNGDKVCVYFYGCDPRPLLVCYNGWAYRAKDMAAYNEQKWTQCTEVQGADAAKCGCAQTPPTGTCDKCPLIKALVGVADFLNPVNINVVSTCSRPCKYYGVHWFNGRRVRIRVLAQFACGSFCYHRFTHTHAGITGKGDGFRLGNIHYGGVNSKGEGSEQGGDSTCIKLNGAGGGGANGKCISASHDKNGGLKCGAFPVVVVFYYKLDTGHKSPIVVAMCTTDNGGPCPKLECNLYYVLKDRGKKTYTKGTGSLDMSDDKKLSDELDKALFNNSKKLQIVLSTRPVATEYKTGQNGLITDVFDTGTGDKSSNQKAAKQLFDVKTRILKEVAKEADEAEKTSKTTGTNALTAGKPLATRDALLHHVTLKTTYDAHLCDNKGQPSAPSEPNATEIPVEEVHCPGLQPGGYRCFKHALTTASGISEVGGLVLCLWVDKAGGKGASAQCQPCPKQGEGQGNEGLELCDGQTTSNGETGCKNGETGGKNGKNGQSVQLSYTTCKGNLYVFFYGEDPRPLMLCYDKHAYRPVCMADYCKQWVRVGNGPGGAGSTNCMCDDKTFDANKLLPELFRVSVLLNPVYLRLTVEAIAKLKPKRPDQQPGSAGTNGQQQPSSQSVSTDGQTGSAAADDYTYLTHNYPPDPVRVRVTTQDLQCYRRYTHKPEHEGFRLGRVTYAQPPCPEGAGAGQGTVVASSNGQCPAQPAPTPTPSTTTTTQAFCFKYAPEKQLQTVCTYYYMYDCAHYWPLVVELGFRGRPSEWWRLCSGPQEGGGNGNGGGGGGSGNGASGVPTTGNGGTDDPAPSKPPAQLKWVRMAASQAGTGAGAGQTGTGAGHTNTGTGTGTGDSCKDAPSTQPAATQPGANGENCAECPPPATGTGGPQPAHNGNNNHNGRQNNGQTDQTSQEQRENREQTCARDAAFARDAREIQDKLGKTVLGIPAYPRNYPGLEIDLRELIERRAYEIRKSLGIEYGSKGRDRLIMETDSNCQEESIMAYLVGGV</sequence>
<dbReference type="EMBL" id="AP011947">
    <property type="protein sequence ID" value="BAM40333.1"/>
    <property type="molecule type" value="Genomic_DNA"/>
</dbReference>
<feature type="region of interest" description="Disordered" evidence="1">
    <location>
        <begin position="2287"/>
        <end position="2320"/>
    </location>
</feature>
<evidence type="ECO:0000256" key="1">
    <source>
        <dbReference type="SAM" id="MobiDB-lite"/>
    </source>
</evidence>
<keyword evidence="3" id="KW-1185">Reference proteome</keyword>
<feature type="region of interest" description="Disordered" evidence="1">
    <location>
        <begin position="514"/>
        <end position="553"/>
    </location>
</feature>
<feature type="compositionally biased region" description="Pro residues" evidence="1">
    <location>
        <begin position="1176"/>
        <end position="1190"/>
    </location>
</feature>
<dbReference type="Proteomes" id="UP000003786">
    <property type="component" value="Chromosome 2"/>
</dbReference>
<dbReference type="RefSeq" id="XP_009690634.1">
    <property type="nucleotide sequence ID" value="XM_009692339.1"/>
</dbReference>
<reference evidence="2 3" key="1">
    <citation type="journal article" date="2012" name="MBio">
        <title>Comparative genome analysis of three eukaryotic parasites with differing abilities to transform leukocytes reveals key mediators of Theileria-induced leukocyte transformation.</title>
        <authorList>
            <person name="Hayashida K."/>
            <person name="Hara Y."/>
            <person name="Abe T."/>
            <person name="Yamasaki C."/>
            <person name="Toyoda A."/>
            <person name="Kosuge T."/>
            <person name="Suzuki Y."/>
            <person name="Sato Y."/>
            <person name="Kawashima S."/>
            <person name="Katayama T."/>
            <person name="Wakaguri H."/>
            <person name="Inoue N."/>
            <person name="Homma K."/>
            <person name="Tada-Umezaki M."/>
            <person name="Yagi Y."/>
            <person name="Fujii Y."/>
            <person name="Habara T."/>
            <person name="Kanehisa M."/>
            <person name="Watanabe H."/>
            <person name="Ito K."/>
            <person name="Gojobori T."/>
            <person name="Sugawara H."/>
            <person name="Imanishi T."/>
            <person name="Weir W."/>
            <person name="Gardner M."/>
            <person name="Pain A."/>
            <person name="Shiels B."/>
            <person name="Hattori M."/>
            <person name="Nene V."/>
            <person name="Sugimoto C."/>
        </authorList>
    </citation>
    <scope>NUCLEOTIDE SEQUENCE [LARGE SCALE GENOMIC DNA]</scope>
    <source>
        <strain evidence="2 3">Shintoku</strain>
    </source>
</reference>
<dbReference type="KEGG" id="tot:TOT_020000592"/>
<dbReference type="OMA" id="WFAVEHA"/>
<dbReference type="GeneID" id="20714729"/>
<dbReference type="PANTHER" id="PTHR40903">
    <property type="entry name" value="GLYCINE-RICH CELL WALL STRUCTURAL PROTEIN 1-LIKE"/>
    <property type="match status" value="1"/>
</dbReference>
<evidence type="ECO:0000313" key="3">
    <source>
        <dbReference type="Proteomes" id="UP000003786"/>
    </source>
</evidence>
<feature type="compositionally biased region" description="Gly residues" evidence="1">
    <location>
        <begin position="2513"/>
        <end position="2524"/>
    </location>
</feature>
<evidence type="ECO:0000313" key="2">
    <source>
        <dbReference type="EMBL" id="BAM40333.1"/>
    </source>
</evidence>
<dbReference type="PANTHER" id="PTHR40903:SF1">
    <property type="entry name" value="HYPHALLY REGULATED CELL WALL PROTEIN 3"/>
    <property type="match status" value="1"/>
</dbReference>
<feature type="region of interest" description="Disordered" evidence="1">
    <location>
        <begin position="1318"/>
        <end position="1347"/>
    </location>
</feature>